<evidence type="ECO:0000313" key="4">
    <source>
        <dbReference type="EMBL" id="CAL1706598.1"/>
    </source>
</evidence>
<evidence type="ECO:0000313" key="5">
    <source>
        <dbReference type="Proteomes" id="UP001497453"/>
    </source>
</evidence>
<keyword evidence="2" id="KW-1133">Transmembrane helix</keyword>
<dbReference type="Proteomes" id="UP001497453">
    <property type="component" value="Chromosome 4"/>
</dbReference>
<feature type="compositionally biased region" description="Polar residues" evidence="1">
    <location>
        <begin position="310"/>
        <end position="320"/>
    </location>
</feature>
<feature type="transmembrane region" description="Helical" evidence="2">
    <location>
        <begin position="46"/>
        <end position="68"/>
    </location>
</feature>
<dbReference type="SUPFAM" id="SSF49899">
    <property type="entry name" value="Concanavalin A-like lectins/glucanases"/>
    <property type="match status" value="1"/>
</dbReference>
<evidence type="ECO:0000256" key="2">
    <source>
        <dbReference type="SAM" id="Phobius"/>
    </source>
</evidence>
<evidence type="ECO:0000259" key="3">
    <source>
        <dbReference type="PROSITE" id="PS51762"/>
    </source>
</evidence>
<keyword evidence="2" id="KW-0812">Transmembrane</keyword>
<feature type="region of interest" description="Disordered" evidence="1">
    <location>
        <begin position="302"/>
        <end position="323"/>
    </location>
</feature>
<dbReference type="Pfam" id="PF26113">
    <property type="entry name" value="GH16_XgeA"/>
    <property type="match status" value="1"/>
</dbReference>
<dbReference type="CDD" id="cd02181">
    <property type="entry name" value="GH16_fungal_Lam16A_glucanase"/>
    <property type="match status" value="1"/>
</dbReference>
<dbReference type="Gene3D" id="2.60.120.200">
    <property type="match status" value="1"/>
</dbReference>
<dbReference type="InterPro" id="IPR000757">
    <property type="entry name" value="Beta-glucanase-like"/>
</dbReference>
<dbReference type="PANTHER" id="PTHR10963:SF24">
    <property type="entry name" value="GLYCOSIDASE C21B10.07-RELATED"/>
    <property type="match status" value="1"/>
</dbReference>
<keyword evidence="5" id="KW-1185">Reference proteome</keyword>
<dbReference type="InterPro" id="IPR050546">
    <property type="entry name" value="Glycosyl_Hydrlase_16"/>
</dbReference>
<protein>
    <recommendedName>
        <fullName evidence="3">GH16 domain-containing protein</fullName>
    </recommendedName>
</protein>
<dbReference type="PROSITE" id="PS51762">
    <property type="entry name" value="GH16_2"/>
    <property type="match status" value="1"/>
</dbReference>
<dbReference type="InterPro" id="IPR013320">
    <property type="entry name" value="ConA-like_dom_sf"/>
</dbReference>
<dbReference type="PANTHER" id="PTHR10963">
    <property type="entry name" value="GLYCOSYL HYDROLASE-RELATED"/>
    <property type="match status" value="1"/>
</dbReference>
<gene>
    <name evidence="4" type="ORF">GFSPODELE1_LOCUS5951</name>
</gene>
<reference evidence="5" key="1">
    <citation type="submission" date="2024-04" db="EMBL/GenBank/DDBJ databases">
        <authorList>
            <person name="Shaw F."/>
            <person name="Minotto A."/>
        </authorList>
    </citation>
    <scope>NUCLEOTIDE SEQUENCE [LARGE SCALE GENOMIC DNA]</scope>
</reference>
<feature type="domain" description="GH16" evidence="3">
    <location>
        <begin position="71"/>
        <end position="365"/>
    </location>
</feature>
<dbReference type="EMBL" id="OZ037947">
    <property type="protein sequence ID" value="CAL1706598.1"/>
    <property type="molecule type" value="Genomic_DNA"/>
</dbReference>
<keyword evidence="2" id="KW-0472">Membrane</keyword>
<accession>A0ABP1DHV6</accession>
<feature type="region of interest" description="Disordered" evidence="1">
    <location>
        <begin position="1"/>
        <end position="24"/>
    </location>
</feature>
<proteinExistence type="predicted"/>
<organism evidence="4 5">
    <name type="scientific">Somion occarium</name>
    <dbReference type="NCBI Taxonomy" id="3059160"/>
    <lineage>
        <taxon>Eukaryota</taxon>
        <taxon>Fungi</taxon>
        <taxon>Dikarya</taxon>
        <taxon>Basidiomycota</taxon>
        <taxon>Agaricomycotina</taxon>
        <taxon>Agaricomycetes</taxon>
        <taxon>Polyporales</taxon>
        <taxon>Cerrenaceae</taxon>
        <taxon>Somion</taxon>
    </lineage>
</organism>
<name>A0ABP1DHV6_9APHY</name>
<evidence type="ECO:0000256" key="1">
    <source>
        <dbReference type="SAM" id="MobiDB-lite"/>
    </source>
</evidence>
<sequence length="397" mass="44162">MGFERDFESIRDSTRSEEARERIVNDRQTSSAAAKLSKLPAASERGLSTVVLALATVSFFIFSTLLYIRPYIWAYSTSPYKTIHDSHHHAARMLLKDEFIGEDFFSRWKWETFDDPTHGRTNYVDQEIAKKNNLSYASDTKFVMRADSFSTVPQDARGRDSVRISSYDAYADSVIVLDLAHMPEGCGTWPAFWTLSHKGPWPNGGEIDIVEGVNLNQANLASLHTTPSCTMPQNRDQTGFSTSTNCDSSVNYNQGCGASFAKPASYGNPFNAQGGGWFVMARTPEDGIRIWFWSRNDPNVPPEICDSDSQDGPSDLTPSPSWGRPEASFPLGDNCDYDSHFDAHSMVFDLTFCGDWAGSAYPNSGCGGNCVDFVNNNNEAFSEAYWEINSLRVYTPA</sequence>